<gene>
    <name evidence="1" type="ORF">EWB00_001005</name>
</gene>
<accession>A0A4Z2DHC6</accession>
<name>A0A4Z2DHC6_SCHJA</name>
<reference evidence="1 2" key="1">
    <citation type="submission" date="2019-03" db="EMBL/GenBank/DDBJ databases">
        <title>An improved genome assembly of the fluke Schistosoma japonicum.</title>
        <authorList>
            <person name="Hu W."/>
            <person name="Luo F."/>
            <person name="Yin M."/>
            <person name="Mo X."/>
            <person name="Sun C."/>
            <person name="Wu Q."/>
            <person name="Zhu B."/>
            <person name="Xiang M."/>
            <person name="Wang J."/>
            <person name="Wang Y."/>
            <person name="Zhang T."/>
            <person name="Xu B."/>
            <person name="Zheng H."/>
            <person name="Feng Z."/>
        </authorList>
    </citation>
    <scope>NUCLEOTIDE SEQUENCE [LARGE SCALE GENOMIC DNA]</scope>
    <source>
        <strain evidence="1">HuSjv2</strain>
        <tissue evidence="1">Worms</tissue>
    </source>
</reference>
<evidence type="ECO:0000313" key="1">
    <source>
        <dbReference type="EMBL" id="TNN15883.1"/>
    </source>
</evidence>
<keyword evidence="2" id="KW-1185">Reference proteome</keyword>
<keyword evidence="1" id="KW-0675">Receptor</keyword>
<protein>
    <submittedName>
        <fullName evidence="1">Nuclear hormone receptor</fullName>
    </submittedName>
</protein>
<dbReference type="AlphaFoldDB" id="A0A4Z2DHC6"/>
<dbReference type="EMBL" id="SKCS01000140">
    <property type="protein sequence ID" value="TNN15883.1"/>
    <property type="molecule type" value="Genomic_DNA"/>
</dbReference>
<feature type="non-terminal residue" evidence="1">
    <location>
        <position position="1"/>
    </location>
</feature>
<comment type="caution">
    <text evidence="1">The sequence shown here is derived from an EMBL/GenBank/DDBJ whole genome shotgun (WGS) entry which is preliminary data.</text>
</comment>
<organism evidence="1 2">
    <name type="scientific">Schistosoma japonicum</name>
    <name type="common">Blood fluke</name>
    <dbReference type="NCBI Taxonomy" id="6182"/>
    <lineage>
        <taxon>Eukaryota</taxon>
        <taxon>Metazoa</taxon>
        <taxon>Spiralia</taxon>
        <taxon>Lophotrochozoa</taxon>
        <taxon>Platyhelminthes</taxon>
        <taxon>Trematoda</taxon>
        <taxon>Digenea</taxon>
        <taxon>Strigeidida</taxon>
        <taxon>Schistosomatoidea</taxon>
        <taxon>Schistosomatidae</taxon>
        <taxon>Schistosoma</taxon>
    </lineage>
</organism>
<dbReference type="STRING" id="6182.A0A4Z2DHC6"/>
<dbReference type="OrthoDB" id="10622327at2759"/>
<proteinExistence type="predicted"/>
<sequence>LSNQLSDISQQIVCQNSFYTYEQQNLTIPSHLDSHTPHMQHLQTDQTTVQLTSSNKNNSIHNEISTNSTLQIDDYKMLSQGKNELNSTVFTDSNYFISNAIINILPDTQFASSECINPNIQQQISESCQSQSHYLSDTLFPKQNHNYSVIPNSNNNCNDLSYIKTSSVDMDCVVPTLNEADITAADTSSQAQDDIVMMRSLTGKPVHFEASEQLSENTMISNDLVNNLQNNFSDNRCDTNIRVYDL</sequence>
<evidence type="ECO:0000313" key="2">
    <source>
        <dbReference type="Proteomes" id="UP000311919"/>
    </source>
</evidence>
<dbReference type="Proteomes" id="UP000311919">
    <property type="component" value="Unassembled WGS sequence"/>
</dbReference>